<name>A0A6G1F185_9ORYZ</name>
<keyword evidence="2" id="KW-1185">Reference proteome</keyword>
<accession>A0A6G1F185</accession>
<reference evidence="1 2" key="1">
    <citation type="submission" date="2019-11" db="EMBL/GenBank/DDBJ databases">
        <title>Whole genome sequence of Oryza granulata.</title>
        <authorList>
            <person name="Li W."/>
        </authorList>
    </citation>
    <scope>NUCLEOTIDE SEQUENCE [LARGE SCALE GENOMIC DNA]</scope>
    <source>
        <strain evidence="2">cv. Menghai</strain>
        <tissue evidence="1">Leaf</tissue>
    </source>
</reference>
<dbReference type="AlphaFoldDB" id="A0A6G1F185"/>
<evidence type="ECO:0000313" key="2">
    <source>
        <dbReference type="Proteomes" id="UP000479710"/>
    </source>
</evidence>
<proteinExistence type="predicted"/>
<organism evidence="1 2">
    <name type="scientific">Oryza meyeriana var. granulata</name>
    <dbReference type="NCBI Taxonomy" id="110450"/>
    <lineage>
        <taxon>Eukaryota</taxon>
        <taxon>Viridiplantae</taxon>
        <taxon>Streptophyta</taxon>
        <taxon>Embryophyta</taxon>
        <taxon>Tracheophyta</taxon>
        <taxon>Spermatophyta</taxon>
        <taxon>Magnoliopsida</taxon>
        <taxon>Liliopsida</taxon>
        <taxon>Poales</taxon>
        <taxon>Poaceae</taxon>
        <taxon>BOP clade</taxon>
        <taxon>Oryzoideae</taxon>
        <taxon>Oryzeae</taxon>
        <taxon>Oryzinae</taxon>
        <taxon>Oryza</taxon>
        <taxon>Oryza meyeriana</taxon>
    </lineage>
</organism>
<evidence type="ECO:0000313" key="1">
    <source>
        <dbReference type="EMBL" id="KAF0930688.1"/>
    </source>
</evidence>
<dbReference type="EMBL" id="SPHZ02000002">
    <property type="protein sequence ID" value="KAF0930688.1"/>
    <property type="molecule type" value="Genomic_DNA"/>
</dbReference>
<protein>
    <submittedName>
        <fullName evidence="1">Uncharacterized protein</fullName>
    </submittedName>
</protein>
<dbReference type="Proteomes" id="UP000479710">
    <property type="component" value="Unassembled WGS sequence"/>
</dbReference>
<comment type="caution">
    <text evidence="1">The sequence shown here is derived from an EMBL/GenBank/DDBJ whole genome shotgun (WGS) entry which is preliminary data.</text>
</comment>
<sequence>MRPSLLLTAHYFFSEPFYVRHPRLAAGDGEIITASAVVVHVVPLAQIGGHTSVPASEYEVNGRDLAVPSLVLTSRATG</sequence>
<gene>
    <name evidence="1" type="ORF">E2562_034209</name>
</gene>